<dbReference type="Gene3D" id="3.10.20.90">
    <property type="entry name" value="Phosphatidylinositol 3-kinase Catalytic Subunit, Chain A, domain 1"/>
    <property type="match status" value="1"/>
</dbReference>
<dbReference type="GO" id="GO:0035102">
    <property type="term" value="C:PRC1 complex"/>
    <property type="evidence" value="ECO:0007669"/>
    <property type="project" value="TreeGrafter"/>
</dbReference>
<dbReference type="PROSITE" id="PS50089">
    <property type="entry name" value="ZF_RING_2"/>
    <property type="match status" value="1"/>
</dbReference>
<dbReference type="PANTHER" id="PTHR10825">
    <property type="entry name" value="RING FINGER DOMAIN-CONTAINING, POLYCOMB GROUP COMPONENT"/>
    <property type="match status" value="1"/>
</dbReference>
<dbReference type="PANTHER" id="PTHR10825:SF29">
    <property type="entry name" value="POLYCOMB GROUP RING FINGER PROTEIN 1"/>
    <property type="match status" value="1"/>
</dbReference>
<proteinExistence type="predicted"/>
<feature type="region of interest" description="Disordered" evidence="7">
    <location>
        <begin position="270"/>
        <end position="325"/>
    </location>
</feature>
<evidence type="ECO:0000259" key="8">
    <source>
        <dbReference type="PROSITE" id="PS50089"/>
    </source>
</evidence>
<dbReference type="InterPro" id="IPR001841">
    <property type="entry name" value="Znf_RING"/>
</dbReference>
<dbReference type="InterPro" id="IPR013083">
    <property type="entry name" value="Znf_RING/FYVE/PHD"/>
</dbReference>
<keyword evidence="3 6" id="KW-0863">Zinc-finger</keyword>
<keyword evidence="2" id="KW-0479">Metal-binding</keyword>
<organism evidence="9 10">
    <name type="scientific">Stylophora pistillata</name>
    <name type="common">Smooth cauliflower coral</name>
    <dbReference type="NCBI Taxonomy" id="50429"/>
    <lineage>
        <taxon>Eukaryota</taxon>
        <taxon>Metazoa</taxon>
        <taxon>Cnidaria</taxon>
        <taxon>Anthozoa</taxon>
        <taxon>Hexacorallia</taxon>
        <taxon>Scleractinia</taxon>
        <taxon>Astrocoeniina</taxon>
        <taxon>Pocilloporidae</taxon>
        <taxon>Stylophora</taxon>
    </lineage>
</organism>
<accession>A0A2B4SH78</accession>
<feature type="compositionally biased region" description="Basic and acidic residues" evidence="7">
    <location>
        <begin position="285"/>
        <end position="297"/>
    </location>
</feature>
<dbReference type="OrthoDB" id="1305878at2759"/>
<dbReference type="GO" id="GO:0008270">
    <property type="term" value="F:zinc ion binding"/>
    <property type="evidence" value="ECO:0007669"/>
    <property type="project" value="UniProtKB-KW"/>
</dbReference>
<dbReference type="InterPro" id="IPR032443">
    <property type="entry name" value="RAWUL"/>
</dbReference>
<dbReference type="FunFam" id="3.30.40.10:FF:000122">
    <property type="entry name" value="polycomb group RING finger protein 1"/>
    <property type="match status" value="1"/>
</dbReference>
<evidence type="ECO:0000313" key="10">
    <source>
        <dbReference type="Proteomes" id="UP000225706"/>
    </source>
</evidence>
<reference evidence="10" key="1">
    <citation type="journal article" date="2017" name="bioRxiv">
        <title>Comparative analysis of the genomes of Stylophora pistillata and Acropora digitifera provides evidence for extensive differences between species of corals.</title>
        <authorList>
            <person name="Voolstra C.R."/>
            <person name="Li Y."/>
            <person name="Liew Y.J."/>
            <person name="Baumgarten S."/>
            <person name="Zoccola D."/>
            <person name="Flot J.-F."/>
            <person name="Tambutte S."/>
            <person name="Allemand D."/>
            <person name="Aranda M."/>
        </authorList>
    </citation>
    <scope>NUCLEOTIDE SEQUENCE [LARGE SCALE GENOMIC DNA]</scope>
</reference>
<keyword evidence="5" id="KW-0539">Nucleus</keyword>
<dbReference type="InterPro" id="IPR017907">
    <property type="entry name" value="Znf_RING_CS"/>
</dbReference>
<evidence type="ECO:0000313" key="9">
    <source>
        <dbReference type="EMBL" id="PFX28459.1"/>
    </source>
</evidence>
<comment type="subcellular location">
    <subcellularLocation>
        <location evidence="1">Nucleus</location>
    </subcellularLocation>
</comment>
<dbReference type="SMART" id="SM00184">
    <property type="entry name" value="RING"/>
    <property type="match status" value="1"/>
</dbReference>
<evidence type="ECO:0000256" key="2">
    <source>
        <dbReference type="ARBA" id="ARBA00022723"/>
    </source>
</evidence>
<dbReference type="PROSITE" id="PS00518">
    <property type="entry name" value="ZF_RING_1"/>
    <property type="match status" value="1"/>
</dbReference>
<feature type="domain" description="RING-type" evidence="8">
    <location>
        <begin position="17"/>
        <end position="56"/>
    </location>
</feature>
<protein>
    <submittedName>
        <fullName evidence="9">Polycomb complex protein BMI-1-A</fullName>
    </submittedName>
</protein>
<dbReference type="GO" id="GO:0000122">
    <property type="term" value="P:negative regulation of transcription by RNA polymerase II"/>
    <property type="evidence" value="ECO:0007669"/>
    <property type="project" value="TreeGrafter"/>
</dbReference>
<evidence type="ECO:0000256" key="3">
    <source>
        <dbReference type="ARBA" id="ARBA00022771"/>
    </source>
</evidence>
<evidence type="ECO:0000256" key="1">
    <source>
        <dbReference type="ARBA" id="ARBA00004123"/>
    </source>
</evidence>
<dbReference type="STRING" id="50429.A0A2B4SH78"/>
<dbReference type="Pfam" id="PF13923">
    <property type="entry name" value="zf-C3HC4_2"/>
    <property type="match status" value="1"/>
</dbReference>
<evidence type="ECO:0000256" key="7">
    <source>
        <dbReference type="SAM" id="MobiDB-lite"/>
    </source>
</evidence>
<name>A0A2B4SH78_STYPI</name>
<dbReference type="GO" id="GO:1990841">
    <property type="term" value="F:promoter-specific chromatin binding"/>
    <property type="evidence" value="ECO:0007669"/>
    <property type="project" value="TreeGrafter"/>
</dbReference>
<comment type="caution">
    <text evidence="9">The sequence shown here is derived from an EMBL/GenBank/DDBJ whole genome shotgun (WGS) entry which is preliminary data.</text>
</comment>
<dbReference type="Pfam" id="PF16207">
    <property type="entry name" value="RAWUL"/>
    <property type="match status" value="1"/>
</dbReference>
<dbReference type="AlphaFoldDB" id="A0A2B4SH78"/>
<keyword evidence="4" id="KW-0862">Zinc</keyword>
<evidence type="ECO:0000256" key="4">
    <source>
        <dbReference type="ARBA" id="ARBA00022833"/>
    </source>
</evidence>
<gene>
    <name evidence="9" type="primary">bmi1a</name>
    <name evidence="9" type="ORF">AWC38_SpisGene6821</name>
</gene>
<dbReference type="Proteomes" id="UP000225706">
    <property type="component" value="Unassembled WGS sequence"/>
</dbReference>
<dbReference type="SUPFAM" id="SSF57850">
    <property type="entry name" value="RING/U-box"/>
    <property type="match status" value="1"/>
</dbReference>
<dbReference type="Gene3D" id="3.30.40.10">
    <property type="entry name" value="Zinc/RING finger domain, C3HC4 (zinc finger)"/>
    <property type="match status" value="1"/>
</dbReference>
<dbReference type="EMBL" id="LSMT01000083">
    <property type="protein sequence ID" value="PFX28459.1"/>
    <property type="molecule type" value="Genomic_DNA"/>
</dbReference>
<sequence>MSLLKMPLEELNPHLMCVLCSGYLVDATTIIECLHSFCRSCIVKYLQTSYHCPVCDVEVHKTKPLLHIRPDRPLQDIVNKLVPGLVYDELDRRSKFEDKSEEENSISAVDTALISETGAVKTDCETNSKSNAEVKMEDPMFVTLEYYRRQRIWNERQIFPTRYLRCPSAVTVNVLKKFLAMKFAIPNTHQAELVRSDELLDDSLTMKEVSQIYGLYSKSFLDLQYSFLDVCKEDTVTKVKEPPRKKLRTCNEDGDETKESEHFGAVQTKQLTVDEKGKHPQQQDIRLDKDSPVHHSPEGAILLTFPETPPSFELDPGEEETSPQV</sequence>
<keyword evidence="10" id="KW-1185">Reference proteome</keyword>
<evidence type="ECO:0000256" key="5">
    <source>
        <dbReference type="ARBA" id="ARBA00023242"/>
    </source>
</evidence>
<feature type="compositionally biased region" description="Acidic residues" evidence="7">
    <location>
        <begin position="315"/>
        <end position="325"/>
    </location>
</feature>
<evidence type="ECO:0000256" key="6">
    <source>
        <dbReference type="PROSITE-ProRule" id="PRU00175"/>
    </source>
</evidence>